<dbReference type="Proteomes" id="UP001302806">
    <property type="component" value="Chromosome"/>
</dbReference>
<dbReference type="RefSeq" id="WP_415866258.1">
    <property type="nucleotide sequence ID" value="NZ_CP134537.1"/>
</dbReference>
<feature type="signal peptide" evidence="1">
    <location>
        <begin position="1"/>
        <end position="21"/>
    </location>
</feature>
<proteinExistence type="predicted"/>
<sequence length="56" mass="6010">MKKIILVIPMVFLNLALYSCSPQEIQDNNTLNTVNNSDTGCCGDDGEILPPPSTGN</sequence>
<evidence type="ECO:0000313" key="3">
    <source>
        <dbReference type="Proteomes" id="UP001302806"/>
    </source>
</evidence>
<evidence type="ECO:0000313" key="2">
    <source>
        <dbReference type="EMBL" id="WNH09895.1"/>
    </source>
</evidence>
<protein>
    <submittedName>
        <fullName evidence="2">Uncharacterized protein</fullName>
    </submittedName>
</protein>
<accession>A0ABY9XVC6</accession>
<gene>
    <name evidence="2" type="ORF">RHP51_04100</name>
</gene>
<name>A0ABY9XVC6_9FLAO</name>
<reference evidence="2 3" key="1">
    <citation type="submission" date="2023-09" db="EMBL/GenBank/DDBJ databases">
        <title>Thalassobella suaedae gen. nov., sp. nov., a marine bacterium of the family Flavobacteriaceae isolated from a halophyte Suaeda japonica.</title>
        <authorList>
            <person name="Lee S.Y."/>
            <person name="Hwang C.Y."/>
        </authorList>
    </citation>
    <scope>NUCLEOTIDE SEQUENCE [LARGE SCALE GENOMIC DNA]</scope>
    <source>
        <strain evidence="2 3">HL-DH14</strain>
    </source>
</reference>
<dbReference type="EMBL" id="CP134537">
    <property type="protein sequence ID" value="WNH09895.1"/>
    <property type="molecule type" value="Genomic_DNA"/>
</dbReference>
<feature type="chain" id="PRO_5046881424" evidence="1">
    <location>
        <begin position="22"/>
        <end position="56"/>
    </location>
</feature>
<organism evidence="2 3">
    <name type="scientific">Thalassobellus suaedae</name>
    <dbReference type="NCBI Taxonomy" id="3074124"/>
    <lineage>
        <taxon>Bacteria</taxon>
        <taxon>Pseudomonadati</taxon>
        <taxon>Bacteroidota</taxon>
        <taxon>Flavobacteriia</taxon>
        <taxon>Flavobacteriales</taxon>
        <taxon>Flavobacteriaceae</taxon>
        <taxon>Thalassobellus</taxon>
    </lineage>
</organism>
<evidence type="ECO:0000256" key="1">
    <source>
        <dbReference type="SAM" id="SignalP"/>
    </source>
</evidence>
<keyword evidence="1" id="KW-0732">Signal</keyword>